<dbReference type="GO" id="GO:0004066">
    <property type="term" value="F:asparagine synthase (glutamine-hydrolyzing) activity"/>
    <property type="evidence" value="ECO:0007669"/>
    <property type="project" value="UniProtKB-EC"/>
</dbReference>
<evidence type="ECO:0000256" key="10">
    <source>
        <dbReference type="PIRSR" id="PIRSR001589-2"/>
    </source>
</evidence>
<dbReference type="GO" id="GO:0006529">
    <property type="term" value="P:asparagine biosynthetic process"/>
    <property type="evidence" value="ECO:0007669"/>
    <property type="project" value="UniProtKB-KW"/>
</dbReference>
<accession>A0A540VFF6</accession>
<comment type="similarity">
    <text evidence="2">Belongs to the asparagine synthetase family.</text>
</comment>
<evidence type="ECO:0000256" key="8">
    <source>
        <dbReference type="ARBA" id="ARBA00048741"/>
    </source>
</evidence>
<sequence>MCGIVGTLNLTQQHPIDPARLRRMLGAIRHRGPDQFGIYTFQDQRHGVGLGSARLSIIDLGGGQQPIGNEDGTLWIVFNGEIFNYVELRPLLERQGHRFATDTDTEVILHLYETYGPECVHHLNGQFAFAIWDERARRLFMARDRLGIRPVYYTRQAGALFFASEIKALLADPRVQAELDPVTLGQIFTCWSPLSPRTAFQGIQTLPPGHHLTVDAEGHLTLARYWQPSFPDAGSETPLTPQEAAHQLRELLVDATRIRLRADVPVGAYLSGGLDSSAITALIQHYTPRRLETFSIGFTDQAYDETPFQQAMARHLGTVHHHITCSHEEIGQVFPDVIWHVETPILRTSPAPLFLLSRLVHDHDFKVVLTGEGADEFLAGYNIFKEAKIRRFWAREPDSPWRPLLLQRIYPYIESLRQNRGAYLTQFFGRHLTEVQRPDYSHLIRWENTRRSHRFFAPALQHPAGANGQAPLDGVTLPPGFDRWSPLAQAQYLEITIFLGEYLLSSQGDRVAMAHSVEGRFPFLDYRVVEFCNSLPPRLKLRGLNEKYLLKRAVQDLLPAEIWQRAKRPYRAPIHRSFFPEGRPLEWVAELLSPARLAEAGCFNPDAVTHLTRKLARLGHLGETDDMALAGILSTQLVHHQFIAHFRPPAPLADQDDVKVVARGAWAVTSLKHTA</sequence>
<dbReference type="GO" id="GO:0005524">
    <property type="term" value="F:ATP binding"/>
    <property type="evidence" value="ECO:0007669"/>
    <property type="project" value="UniProtKB-KW"/>
</dbReference>
<dbReference type="Pfam" id="PF00733">
    <property type="entry name" value="Asn_synthase"/>
    <property type="match status" value="1"/>
</dbReference>
<dbReference type="RefSeq" id="WP_141610323.1">
    <property type="nucleotide sequence ID" value="NZ_VIGC02000013.1"/>
</dbReference>
<dbReference type="InterPro" id="IPR014729">
    <property type="entry name" value="Rossmann-like_a/b/a_fold"/>
</dbReference>
<evidence type="ECO:0000256" key="11">
    <source>
        <dbReference type="PIRSR" id="PIRSR001589-3"/>
    </source>
</evidence>
<dbReference type="Pfam" id="PF13537">
    <property type="entry name" value="GATase_7"/>
    <property type="match status" value="1"/>
</dbReference>
<organism evidence="13 14">
    <name type="scientific">Litorilinea aerophila</name>
    <dbReference type="NCBI Taxonomy" id="1204385"/>
    <lineage>
        <taxon>Bacteria</taxon>
        <taxon>Bacillati</taxon>
        <taxon>Chloroflexota</taxon>
        <taxon>Caldilineae</taxon>
        <taxon>Caldilineales</taxon>
        <taxon>Caldilineaceae</taxon>
        <taxon>Litorilinea</taxon>
    </lineage>
</organism>
<gene>
    <name evidence="13" type="primary">asnB</name>
    <name evidence="13" type="ORF">FKZ61_11720</name>
</gene>
<comment type="catalytic activity">
    <reaction evidence="8">
        <text>L-aspartate + L-glutamine + ATP + H2O = L-asparagine + L-glutamate + AMP + diphosphate + H(+)</text>
        <dbReference type="Rhea" id="RHEA:12228"/>
        <dbReference type="ChEBI" id="CHEBI:15377"/>
        <dbReference type="ChEBI" id="CHEBI:15378"/>
        <dbReference type="ChEBI" id="CHEBI:29985"/>
        <dbReference type="ChEBI" id="CHEBI:29991"/>
        <dbReference type="ChEBI" id="CHEBI:30616"/>
        <dbReference type="ChEBI" id="CHEBI:33019"/>
        <dbReference type="ChEBI" id="CHEBI:58048"/>
        <dbReference type="ChEBI" id="CHEBI:58359"/>
        <dbReference type="ChEBI" id="CHEBI:456215"/>
        <dbReference type="EC" id="6.3.5.4"/>
    </reaction>
</comment>
<dbReference type="Gene3D" id="3.40.50.620">
    <property type="entry name" value="HUPs"/>
    <property type="match status" value="2"/>
</dbReference>
<feature type="binding site" evidence="10">
    <location>
        <position position="296"/>
    </location>
    <ligand>
        <name>ATP</name>
        <dbReference type="ChEBI" id="CHEBI:30616"/>
    </ligand>
</feature>
<dbReference type="CDD" id="cd01991">
    <property type="entry name" value="Asn_synthase_B_C"/>
    <property type="match status" value="1"/>
</dbReference>
<dbReference type="InterPro" id="IPR033738">
    <property type="entry name" value="AsnB_N"/>
</dbReference>
<keyword evidence="14" id="KW-1185">Reference proteome</keyword>
<feature type="site" description="Important for beta-aspartyl-AMP intermediate formation" evidence="11">
    <location>
        <position position="372"/>
    </location>
</feature>
<comment type="caution">
    <text evidence="13">The sequence shown here is derived from an EMBL/GenBank/DDBJ whole genome shotgun (WGS) entry which is preliminary data.</text>
</comment>
<feature type="active site" description="For GATase activity" evidence="9">
    <location>
        <position position="2"/>
    </location>
</feature>
<evidence type="ECO:0000259" key="12">
    <source>
        <dbReference type="PROSITE" id="PS51278"/>
    </source>
</evidence>
<dbReference type="InterPro" id="IPR029055">
    <property type="entry name" value="Ntn_hydrolases_N"/>
</dbReference>
<keyword evidence="7 9" id="KW-0315">Glutamine amidotransferase</keyword>
<name>A0A540VFF6_9CHLR</name>
<proteinExistence type="inferred from homology"/>
<dbReference type="NCBIfam" id="TIGR01536">
    <property type="entry name" value="asn_synth_AEB"/>
    <property type="match status" value="1"/>
</dbReference>
<evidence type="ECO:0000256" key="9">
    <source>
        <dbReference type="PIRSR" id="PIRSR001589-1"/>
    </source>
</evidence>
<dbReference type="PROSITE" id="PS51278">
    <property type="entry name" value="GATASE_TYPE_2"/>
    <property type="match status" value="1"/>
</dbReference>
<dbReference type="InterPro" id="IPR017932">
    <property type="entry name" value="GATase_2_dom"/>
</dbReference>
<evidence type="ECO:0000256" key="7">
    <source>
        <dbReference type="ARBA" id="ARBA00022962"/>
    </source>
</evidence>
<dbReference type="InterPro" id="IPR006426">
    <property type="entry name" value="Asn_synth_AEB"/>
</dbReference>
<evidence type="ECO:0000256" key="6">
    <source>
        <dbReference type="ARBA" id="ARBA00022888"/>
    </source>
</evidence>
<reference evidence="13 14" key="1">
    <citation type="submission" date="2019-06" db="EMBL/GenBank/DDBJ databases">
        <title>Genome sequence of Litorilinea aerophila BAA-2444.</title>
        <authorList>
            <person name="Maclea K.S."/>
            <person name="Maurais E.G."/>
            <person name="Iannazzi L.C."/>
        </authorList>
    </citation>
    <scope>NUCLEOTIDE SEQUENCE [LARGE SCALE GENOMIC DNA]</scope>
    <source>
        <strain evidence="13 14">ATCC BAA-2444</strain>
    </source>
</reference>
<feature type="binding site" evidence="10">
    <location>
        <position position="104"/>
    </location>
    <ligand>
        <name>L-glutamine</name>
        <dbReference type="ChEBI" id="CHEBI:58359"/>
    </ligand>
</feature>
<protein>
    <recommendedName>
        <fullName evidence="3">asparagine synthase (glutamine-hydrolyzing)</fullName>
        <ecNumber evidence="3">6.3.5.4</ecNumber>
    </recommendedName>
</protein>
<dbReference type="SUPFAM" id="SSF56235">
    <property type="entry name" value="N-terminal nucleophile aminohydrolases (Ntn hydrolases)"/>
    <property type="match status" value="1"/>
</dbReference>
<dbReference type="InterPro" id="IPR001962">
    <property type="entry name" value="Asn_synthase"/>
</dbReference>
<dbReference type="GO" id="GO:0005829">
    <property type="term" value="C:cytosol"/>
    <property type="evidence" value="ECO:0007669"/>
    <property type="project" value="TreeGrafter"/>
</dbReference>
<comment type="pathway">
    <text evidence="1">Amino-acid biosynthesis; L-asparagine biosynthesis; L-asparagine from L-aspartate (L-Gln route): step 1/1.</text>
</comment>
<dbReference type="CDD" id="cd00712">
    <property type="entry name" value="AsnB"/>
    <property type="match status" value="1"/>
</dbReference>
<keyword evidence="13" id="KW-0436">Ligase</keyword>
<evidence type="ECO:0000256" key="5">
    <source>
        <dbReference type="ARBA" id="ARBA00022840"/>
    </source>
</evidence>
<dbReference type="EMBL" id="VIGC01000013">
    <property type="protein sequence ID" value="TQE95504.1"/>
    <property type="molecule type" value="Genomic_DNA"/>
</dbReference>
<keyword evidence="5 10" id="KW-0067">ATP-binding</keyword>
<dbReference type="Gene3D" id="3.60.20.10">
    <property type="entry name" value="Glutamine Phosphoribosylpyrophosphate, subunit 1, domain 1"/>
    <property type="match status" value="1"/>
</dbReference>
<dbReference type="Proteomes" id="UP000317371">
    <property type="component" value="Unassembled WGS sequence"/>
</dbReference>
<dbReference type="OrthoDB" id="9763290at2"/>
<dbReference type="EC" id="6.3.5.4" evidence="3"/>
<dbReference type="PANTHER" id="PTHR43284">
    <property type="entry name" value="ASPARAGINE SYNTHETASE (GLUTAMINE-HYDROLYZING)"/>
    <property type="match status" value="1"/>
</dbReference>
<keyword evidence="6 9" id="KW-0061">Asparagine biosynthesis</keyword>
<dbReference type="FunCoup" id="A0A540VFF6">
    <property type="interactions" value="382"/>
</dbReference>
<dbReference type="InterPro" id="IPR051786">
    <property type="entry name" value="ASN_synthetase/amidase"/>
</dbReference>
<keyword evidence="4 10" id="KW-0547">Nucleotide-binding</keyword>
<evidence type="ECO:0000313" key="13">
    <source>
        <dbReference type="EMBL" id="TQE95504.1"/>
    </source>
</evidence>
<dbReference type="SUPFAM" id="SSF52402">
    <property type="entry name" value="Adenine nucleotide alpha hydrolases-like"/>
    <property type="match status" value="1"/>
</dbReference>
<evidence type="ECO:0000256" key="2">
    <source>
        <dbReference type="ARBA" id="ARBA00005752"/>
    </source>
</evidence>
<evidence type="ECO:0000313" key="14">
    <source>
        <dbReference type="Proteomes" id="UP000317371"/>
    </source>
</evidence>
<feature type="domain" description="Glutamine amidotransferase type-2" evidence="12">
    <location>
        <begin position="2"/>
        <end position="217"/>
    </location>
</feature>
<evidence type="ECO:0000256" key="1">
    <source>
        <dbReference type="ARBA" id="ARBA00005187"/>
    </source>
</evidence>
<dbReference type="PANTHER" id="PTHR43284:SF1">
    <property type="entry name" value="ASPARAGINE SYNTHETASE"/>
    <property type="match status" value="1"/>
</dbReference>
<evidence type="ECO:0000256" key="4">
    <source>
        <dbReference type="ARBA" id="ARBA00022741"/>
    </source>
</evidence>
<keyword evidence="9" id="KW-0028">Amino-acid biosynthesis</keyword>
<evidence type="ECO:0000256" key="3">
    <source>
        <dbReference type="ARBA" id="ARBA00012737"/>
    </source>
</evidence>
<dbReference type="AlphaFoldDB" id="A0A540VFF6"/>
<dbReference type="PIRSF" id="PIRSF001589">
    <property type="entry name" value="Asn_synthetase_glu-h"/>
    <property type="match status" value="1"/>
</dbReference>
<dbReference type="InParanoid" id="A0A540VFF6"/>